<dbReference type="Proteomes" id="UP001301350">
    <property type="component" value="Unassembled WGS sequence"/>
</dbReference>
<keyword evidence="7 10" id="KW-1133">Transmembrane helix</keyword>
<accession>A0AAV9IZ04</accession>
<dbReference type="InterPro" id="IPR011527">
    <property type="entry name" value="ABC1_TM_dom"/>
</dbReference>
<dbReference type="PROSITE" id="PS00211">
    <property type="entry name" value="ABC_TRANSPORTER_1"/>
    <property type="match status" value="1"/>
</dbReference>
<dbReference type="EMBL" id="JANCYW010000012">
    <property type="protein sequence ID" value="KAK4537315.1"/>
    <property type="molecule type" value="Genomic_DNA"/>
</dbReference>
<dbReference type="CDD" id="cd03223">
    <property type="entry name" value="ABCD_peroxisomal_ALDP"/>
    <property type="match status" value="1"/>
</dbReference>
<evidence type="ECO:0000256" key="9">
    <source>
        <dbReference type="SAM" id="MobiDB-lite"/>
    </source>
</evidence>
<dbReference type="InterPro" id="IPR003439">
    <property type="entry name" value="ABC_transporter-like_ATP-bd"/>
</dbReference>
<dbReference type="SMART" id="SM00382">
    <property type="entry name" value="AAA"/>
    <property type="match status" value="1"/>
</dbReference>
<dbReference type="SUPFAM" id="SSF52540">
    <property type="entry name" value="P-loop containing nucleoside triphosphate hydrolases"/>
    <property type="match status" value="1"/>
</dbReference>
<evidence type="ECO:0000256" key="3">
    <source>
        <dbReference type="ARBA" id="ARBA00022448"/>
    </source>
</evidence>
<dbReference type="InterPro" id="IPR027417">
    <property type="entry name" value="P-loop_NTPase"/>
</dbReference>
<protein>
    <recommendedName>
        <fullName evidence="2">Probable ATP-dependent transporter ycf16</fullName>
    </recommendedName>
</protein>
<dbReference type="GO" id="GO:0140359">
    <property type="term" value="F:ABC-type transporter activity"/>
    <property type="evidence" value="ECO:0007669"/>
    <property type="project" value="InterPro"/>
</dbReference>
<dbReference type="SUPFAM" id="SSF90123">
    <property type="entry name" value="ABC transporter transmembrane region"/>
    <property type="match status" value="1"/>
</dbReference>
<sequence length="727" mass="80431">MRQPRDEGGSVPLAQQAARAVQQWTRQTLWGGFGVWERSDVDDASARKRRPPSLPERNEAVQELSSLETAQVSRRMQVPRIWVLFRKLSAPYWRESRTAKRDLAAVMALTLLGSGVSVAFSFIGRDFWTALSNRNPEQFTRELLLFLSAMVVGVPVVVSYTYARSRLGLRWRTWLTRRMLEQYFANRAFYLLETQQSVLLAERADAHPSGGAPSSSSSSSSLRAEVDNPDQRLTEDINAFTDTSLSFGLTVLTSIIDLAAFSTILFSIYPQLFGVLLLYSGCGTAVTVWLGRKLVQLNFLQLQREADFRYSLVRVRENAECVAFYNGQQREQSEGERRLKRAVDNQAVIITWQRNLELFTTSYRYLIQVLPAFVVAPLYFAGRIELGVIQQSYAAFNHILSDLSLVVNGFESLSAFGAGVDRLGEFAEALEAAAQLEAGGSGVLGRIDFRVVDATADARPLVMQSLTLYTPVGKQAVRTANDVAVLDGTVYNGLPTSASASEPERRVLFTDLTLALQPGERLLISGPSGVGKSSLLRAIAGLWRSGSGVIQRAPTEDTFFLPQKPYCTLGTLRQNLMYPSMPDDAGVHGLDDASVLRALTAAGLPDLPNRFVGGLDAERDWADVLSLGEQQRVSVVRLLLHRPRLIIGDEFTSALDEASEERVYRALIDTGASVVSVGHRLSLRRYHHRLLQLRYADTNGVIGDLQSACRWEVVSLQPETGVSSTVE</sequence>
<evidence type="ECO:0000256" key="2">
    <source>
        <dbReference type="ARBA" id="ARBA00014334"/>
    </source>
</evidence>
<dbReference type="GO" id="GO:0016020">
    <property type="term" value="C:membrane"/>
    <property type="evidence" value="ECO:0007669"/>
    <property type="project" value="InterPro"/>
</dbReference>
<evidence type="ECO:0000256" key="5">
    <source>
        <dbReference type="ARBA" id="ARBA00022741"/>
    </source>
</evidence>
<evidence type="ECO:0000256" key="10">
    <source>
        <dbReference type="SAM" id="Phobius"/>
    </source>
</evidence>
<evidence type="ECO:0000256" key="4">
    <source>
        <dbReference type="ARBA" id="ARBA00022692"/>
    </source>
</evidence>
<dbReference type="AlphaFoldDB" id="A0AAV9IZ04"/>
<keyword evidence="6" id="KW-0067">ATP-binding</keyword>
<dbReference type="InterPro" id="IPR017871">
    <property type="entry name" value="ABC_transporter-like_CS"/>
</dbReference>
<evidence type="ECO:0000256" key="7">
    <source>
        <dbReference type="ARBA" id="ARBA00022989"/>
    </source>
</evidence>
<dbReference type="PROSITE" id="PS50893">
    <property type="entry name" value="ABC_TRANSPORTER_2"/>
    <property type="match status" value="1"/>
</dbReference>
<dbReference type="GO" id="GO:0005524">
    <property type="term" value="F:ATP binding"/>
    <property type="evidence" value="ECO:0007669"/>
    <property type="project" value="UniProtKB-KW"/>
</dbReference>
<comment type="similarity">
    <text evidence="1">Belongs to the ABC transporter superfamily. ABCD family. Peroxisomal fatty acyl CoA transporter (TC 3.A.1.203) subfamily.</text>
</comment>
<evidence type="ECO:0000256" key="6">
    <source>
        <dbReference type="ARBA" id="ARBA00022840"/>
    </source>
</evidence>
<keyword evidence="5" id="KW-0547">Nucleotide-binding</keyword>
<feature type="region of interest" description="Disordered" evidence="9">
    <location>
        <begin position="205"/>
        <end position="225"/>
    </location>
</feature>
<dbReference type="PANTHER" id="PTHR11384">
    <property type="entry name" value="ATP-BINDING CASSETTE, SUB-FAMILY D MEMBER"/>
    <property type="match status" value="1"/>
</dbReference>
<dbReference type="Pfam" id="PF00005">
    <property type="entry name" value="ABC_tran"/>
    <property type="match status" value="1"/>
</dbReference>
<dbReference type="Pfam" id="PF06472">
    <property type="entry name" value="ABC_membrane_2"/>
    <property type="match status" value="2"/>
</dbReference>
<evidence type="ECO:0000256" key="8">
    <source>
        <dbReference type="ARBA" id="ARBA00023136"/>
    </source>
</evidence>
<evidence type="ECO:0000313" key="13">
    <source>
        <dbReference type="EMBL" id="KAK4537315.1"/>
    </source>
</evidence>
<evidence type="ECO:0000313" key="14">
    <source>
        <dbReference type="Proteomes" id="UP001301350"/>
    </source>
</evidence>
<dbReference type="PANTHER" id="PTHR11384:SF59">
    <property type="entry name" value="LYSOSOMAL COBALAMIN TRANSPORTER ABCD4"/>
    <property type="match status" value="1"/>
</dbReference>
<evidence type="ECO:0000256" key="1">
    <source>
        <dbReference type="ARBA" id="ARBA00008575"/>
    </source>
</evidence>
<dbReference type="InterPro" id="IPR050835">
    <property type="entry name" value="ABC_transporter_sub-D"/>
</dbReference>
<feature type="domain" description="ABC transporter" evidence="11">
    <location>
        <begin position="477"/>
        <end position="720"/>
    </location>
</feature>
<reference evidence="13 14" key="1">
    <citation type="submission" date="2022-07" db="EMBL/GenBank/DDBJ databases">
        <title>Genome-wide signatures of adaptation to extreme environments.</title>
        <authorList>
            <person name="Cho C.H."/>
            <person name="Yoon H.S."/>
        </authorList>
    </citation>
    <scope>NUCLEOTIDE SEQUENCE [LARGE SCALE GENOMIC DNA]</scope>
    <source>
        <strain evidence="13 14">DBV 063 E5</strain>
    </source>
</reference>
<feature type="transmembrane region" description="Helical" evidence="10">
    <location>
        <begin position="103"/>
        <end position="123"/>
    </location>
</feature>
<dbReference type="PROSITE" id="PS50929">
    <property type="entry name" value="ABC_TM1F"/>
    <property type="match status" value="1"/>
</dbReference>
<dbReference type="Gene3D" id="3.40.50.300">
    <property type="entry name" value="P-loop containing nucleotide triphosphate hydrolases"/>
    <property type="match status" value="1"/>
</dbReference>
<dbReference type="GO" id="GO:0016887">
    <property type="term" value="F:ATP hydrolysis activity"/>
    <property type="evidence" value="ECO:0007669"/>
    <property type="project" value="InterPro"/>
</dbReference>
<dbReference type="InterPro" id="IPR036640">
    <property type="entry name" value="ABC1_TM_sf"/>
</dbReference>
<organism evidence="13 14">
    <name type="scientific">Cyanidium caldarium</name>
    <name type="common">Red alga</name>
    <dbReference type="NCBI Taxonomy" id="2771"/>
    <lineage>
        <taxon>Eukaryota</taxon>
        <taxon>Rhodophyta</taxon>
        <taxon>Bangiophyceae</taxon>
        <taxon>Cyanidiales</taxon>
        <taxon>Cyanidiaceae</taxon>
        <taxon>Cyanidium</taxon>
    </lineage>
</organism>
<dbReference type="Gene3D" id="1.20.1560.10">
    <property type="entry name" value="ABC transporter type 1, transmembrane domain"/>
    <property type="match status" value="1"/>
</dbReference>
<proteinExistence type="inferred from homology"/>
<dbReference type="InterPro" id="IPR003593">
    <property type="entry name" value="AAA+_ATPase"/>
</dbReference>
<evidence type="ECO:0000259" key="11">
    <source>
        <dbReference type="PROSITE" id="PS50893"/>
    </source>
</evidence>
<comment type="caution">
    <text evidence="13">The sequence shown here is derived from an EMBL/GenBank/DDBJ whole genome shotgun (WGS) entry which is preliminary data.</text>
</comment>
<gene>
    <name evidence="13" type="ORF">CDCA_CDCA12G3340</name>
</gene>
<feature type="domain" description="ABC transmembrane type-1" evidence="12">
    <location>
        <begin position="104"/>
        <end position="415"/>
    </location>
</feature>
<keyword evidence="4 10" id="KW-0812">Transmembrane</keyword>
<feature type="transmembrane region" description="Helical" evidence="10">
    <location>
        <begin position="245"/>
        <end position="266"/>
    </location>
</feature>
<keyword evidence="14" id="KW-1185">Reference proteome</keyword>
<keyword evidence="3" id="KW-0813">Transport</keyword>
<name>A0AAV9IZ04_CYACA</name>
<feature type="region of interest" description="Disordered" evidence="9">
    <location>
        <begin position="41"/>
        <end position="61"/>
    </location>
</feature>
<keyword evidence="8 10" id="KW-0472">Membrane</keyword>
<feature type="transmembrane region" description="Helical" evidence="10">
    <location>
        <begin position="143"/>
        <end position="163"/>
    </location>
</feature>
<evidence type="ECO:0000259" key="12">
    <source>
        <dbReference type="PROSITE" id="PS50929"/>
    </source>
</evidence>